<reference evidence="6" key="1">
    <citation type="submission" date="2018-05" db="EMBL/GenBank/DDBJ databases">
        <authorList>
            <person name="Lanie J.A."/>
            <person name="Ng W.-L."/>
            <person name="Kazmierczak K.M."/>
            <person name="Andrzejewski T.M."/>
            <person name="Davidsen T.M."/>
            <person name="Wayne K.J."/>
            <person name="Tettelin H."/>
            <person name="Glass J.I."/>
            <person name="Rusch D."/>
            <person name="Podicherti R."/>
            <person name="Tsui H.-C.T."/>
            <person name="Winkler M.E."/>
        </authorList>
    </citation>
    <scope>NUCLEOTIDE SEQUENCE</scope>
</reference>
<dbReference type="Pfam" id="PF13180">
    <property type="entry name" value="PDZ_2"/>
    <property type="match status" value="1"/>
</dbReference>
<dbReference type="Pfam" id="PF22694">
    <property type="entry name" value="CtpB_N-like"/>
    <property type="match status" value="1"/>
</dbReference>
<dbReference type="PROSITE" id="PS50106">
    <property type="entry name" value="PDZ"/>
    <property type="match status" value="1"/>
</dbReference>
<dbReference type="Gene3D" id="2.30.42.10">
    <property type="match status" value="1"/>
</dbReference>
<dbReference type="InterPro" id="IPR005151">
    <property type="entry name" value="Tail-specific_protease"/>
</dbReference>
<dbReference type="GO" id="GO:0006508">
    <property type="term" value="P:proteolysis"/>
    <property type="evidence" value="ECO:0007669"/>
    <property type="project" value="UniProtKB-KW"/>
</dbReference>
<dbReference type="InterPro" id="IPR004447">
    <property type="entry name" value="Peptidase_S41A"/>
</dbReference>
<evidence type="ECO:0000313" key="6">
    <source>
        <dbReference type="EMBL" id="SUZ96751.1"/>
    </source>
</evidence>
<accession>A0A381S046</accession>
<evidence type="ECO:0000256" key="3">
    <source>
        <dbReference type="ARBA" id="ARBA00022801"/>
    </source>
</evidence>
<keyword evidence="2" id="KW-0645">Protease</keyword>
<dbReference type="AlphaFoldDB" id="A0A381S046"/>
<dbReference type="Gene3D" id="3.30.750.44">
    <property type="match status" value="1"/>
</dbReference>
<name>A0A381S046_9ZZZZ</name>
<dbReference type="Pfam" id="PF03572">
    <property type="entry name" value="Peptidase_S41"/>
    <property type="match status" value="1"/>
</dbReference>
<dbReference type="GO" id="GO:0008236">
    <property type="term" value="F:serine-type peptidase activity"/>
    <property type="evidence" value="ECO:0007669"/>
    <property type="project" value="UniProtKB-KW"/>
</dbReference>
<keyword evidence="4" id="KW-0720">Serine protease</keyword>
<dbReference type="SUPFAM" id="SSF52096">
    <property type="entry name" value="ClpP/crotonase"/>
    <property type="match status" value="1"/>
</dbReference>
<sequence length="346" mass="38018">MFGEVLDKVKKEYVDEINESDVMDAAINGVLQYLDPYSVYMNPELFESMQTDTKGEFGGLGIEVSMEAGVVKVISPIDDTPASKAGIKAGDYIIKINDVQVQGKTLMEAVKLMRGPVGSSIDLTIRRRGEKKIINKTIIRKMIQVKSVEAKIIKNNIGYLRLKSFNSNSSKQLVEKIRNFEKSKKLTGYILDLRNNPGGLLTQAINVTDFFLNDGEIVSTKGRKASENRRFFAKKGDKVKGKPLIILINNGSASASEIVAGALKDHKRAILLGENTYGKGSVQSIIPLSDGGGMRLTISKYYLPSGQSISEIGVSPDILVEEESEDFKINSVSDNQLNYAIKLLTI</sequence>
<dbReference type="GO" id="GO:0007165">
    <property type="term" value="P:signal transduction"/>
    <property type="evidence" value="ECO:0007669"/>
    <property type="project" value="TreeGrafter"/>
</dbReference>
<dbReference type="FunFam" id="3.90.226.10:FF:000029">
    <property type="entry name" value="Peptidase, S41 family"/>
    <property type="match status" value="1"/>
</dbReference>
<dbReference type="Gene3D" id="3.90.226.10">
    <property type="entry name" value="2-enoyl-CoA Hydratase, Chain A, domain 1"/>
    <property type="match status" value="1"/>
</dbReference>
<dbReference type="CDD" id="cd06782">
    <property type="entry name" value="cpPDZ_CPP-like"/>
    <property type="match status" value="1"/>
</dbReference>
<comment type="similarity">
    <text evidence="1">Belongs to the peptidase S41A family.</text>
</comment>
<dbReference type="SMART" id="SM00228">
    <property type="entry name" value="PDZ"/>
    <property type="match status" value="1"/>
</dbReference>
<gene>
    <name evidence="6" type="ORF">METZ01_LOCUS49605</name>
</gene>
<evidence type="ECO:0000256" key="1">
    <source>
        <dbReference type="ARBA" id="ARBA00009179"/>
    </source>
</evidence>
<dbReference type="SUPFAM" id="SSF50156">
    <property type="entry name" value="PDZ domain-like"/>
    <property type="match status" value="1"/>
</dbReference>
<keyword evidence="3" id="KW-0378">Hydrolase</keyword>
<dbReference type="InterPro" id="IPR036034">
    <property type="entry name" value="PDZ_sf"/>
</dbReference>
<organism evidence="6">
    <name type="scientific">marine metagenome</name>
    <dbReference type="NCBI Taxonomy" id="408172"/>
    <lineage>
        <taxon>unclassified sequences</taxon>
        <taxon>metagenomes</taxon>
        <taxon>ecological metagenomes</taxon>
    </lineage>
</organism>
<dbReference type="EMBL" id="UINC01002445">
    <property type="protein sequence ID" value="SUZ96751.1"/>
    <property type="molecule type" value="Genomic_DNA"/>
</dbReference>
<dbReference type="PANTHER" id="PTHR32060">
    <property type="entry name" value="TAIL-SPECIFIC PROTEASE"/>
    <property type="match status" value="1"/>
</dbReference>
<dbReference type="PANTHER" id="PTHR32060:SF30">
    <property type="entry name" value="CARBOXY-TERMINAL PROCESSING PROTEASE CTPA"/>
    <property type="match status" value="1"/>
</dbReference>
<dbReference type="SMART" id="SM00245">
    <property type="entry name" value="TSPc"/>
    <property type="match status" value="1"/>
</dbReference>
<evidence type="ECO:0000259" key="5">
    <source>
        <dbReference type="PROSITE" id="PS50106"/>
    </source>
</evidence>
<evidence type="ECO:0000256" key="4">
    <source>
        <dbReference type="ARBA" id="ARBA00022825"/>
    </source>
</evidence>
<proteinExistence type="inferred from homology"/>
<dbReference type="NCBIfam" id="TIGR00225">
    <property type="entry name" value="prc"/>
    <property type="match status" value="1"/>
</dbReference>
<dbReference type="FunFam" id="2.30.42.10:FF:000063">
    <property type="entry name" value="Peptidase, S41 family"/>
    <property type="match status" value="1"/>
</dbReference>
<dbReference type="InterPro" id="IPR001478">
    <property type="entry name" value="PDZ"/>
</dbReference>
<evidence type="ECO:0000256" key="2">
    <source>
        <dbReference type="ARBA" id="ARBA00022670"/>
    </source>
</evidence>
<dbReference type="GO" id="GO:0004175">
    <property type="term" value="F:endopeptidase activity"/>
    <property type="evidence" value="ECO:0007669"/>
    <property type="project" value="TreeGrafter"/>
</dbReference>
<feature type="domain" description="PDZ" evidence="5">
    <location>
        <begin position="46"/>
        <end position="114"/>
    </location>
</feature>
<dbReference type="CDD" id="cd07560">
    <property type="entry name" value="Peptidase_S41_CPP"/>
    <property type="match status" value="1"/>
</dbReference>
<dbReference type="InterPro" id="IPR055210">
    <property type="entry name" value="CtpA/B_N"/>
</dbReference>
<dbReference type="GO" id="GO:0030288">
    <property type="term" value="C:outer membrane-bounded periplasmic space"/>
    <property type="evidence" value="ECO:0007669"/>
    <property type="project" value="TreeGrafter"/>
</dbReference>
<protein>
    <recommendedName>
        <fullName evidence="5">PDZ domain-containing protein</fullName>
    </recommendedName>
</protein>
<dbReference type="InterPro" id="IPR029045">
    <property type="entry name" value="ClpP/crotonase-like_dom_sf"/>
</dbReference>